<gene>
    <name evidence="7" type="ORF">Tsubulata_010263</name>
</gene>
<dbReference type="GO" id="GO:0005634">
    <property type="term" value="C:nucleus"/>
    <property type="evidence" value="ECO:0007669"/>
    <property type="project" value="TreeGrafter"/>
</dbReference>
<dbReference type="Proteomes" id="UP001141552">
    <property type="component" value="Unassembled WGS sequence"/>
</dbReference>
<dbReference type="PANTHER" id="PTHR45931">
    <property type="entry name" value="SI:CH211-59O9.10"/>
    <property type="match status" value="1"/>
</dbReference>
<dbReference type="GO" id="GO:0006511">
    <property type="term" value="P:ubiquitin-dependent protein catabolic process"/>
    <property type="evidence" value="ECO:0007669"/>
    <property type="project" value="TreeGrafter"/>
</dbReference>
<feature type="transmembrane region" description="Helical" evidence="5">
    <location>
        <begin position="20"/>
        <end position="41"/>
    </location>
</feature>
<evidence type="ECO:0000313" key="7">
    <source>
        <dbReference type="EMBL" id="KAJ4832021.1"/>
    </source>
</evidence>
<evidence type="ECO:0000256" key="2">
    <source>
        <dbReference type="ARBA" id="ARBA00022771"/>
    </source>
</evidence>
<dbReference type="GO" id="GO:0008270">
    <property type="term" value="F:zinc ion binding"/>
    <property type="evidence" value="ECO:0007669"/>
    <property type="project" value="UniProtKB-KW"/>
</dbReference>
<evidence type="ECO:0000259" key="6">
    <source>
        <dbReference type="PROSITE" id="PS50089"/>
    </source>
</evidence>
<dbReference type="InterPro" id="IPR001841">
    <property type="entry name" value="Znf_RING"/>
</dbReference>
<keyword evidence="5" id="KW-1133">Transmembrane helix</keyword>
<proteinExistence type="predicted"/>
<keyword evidence="1" id="KW-0479">Metal-binding</keyword>
<dbReference type="PROSITE" id="PS50089">
    <property type="entry name" value="ZF_RING_2"/>
    <property type="match status" value="1"/>
</dbReference>
<keyword evidence="5" id="KW-0472">Membrane</keyword>
<comment type="caution">
    <text evidence="7">The sequence shown here is derived from an EMBL/GenBank/DDBJ whole genome shotgun (WGS) entry which is preliminary data.</text>
</comment>
<feature type="domain" description="RING-type" evidence="6">
    <location>
        <begin position="77"/>
        <end position="118"/>
    </location>
</feature>
<dbReference type="AlphaFoldDB" id="A0A9Q0J753"/>
<dbReference type="InterPro" id="IPR051834">
    <property type="entry name" value="RING_finger_E3_ligase"/>
</dbReference>
<keyword evidence="5" id="KW-0812">Transmembrane</keyword>
<organism evidence="7 8">
    <name type="scientific">Turnera subulata</name>
    <dbReference type="NCBI Taxonomy" id="218843"/>
    <lineage>
        <taxon>Eukaryota</taxon>
        <taxon>Viridiplantae</taxon>
        <taxon>Streptophyta</taxon>
        <taxon>Embryophyta</taxon>
        <taxon>Tracheophyta</taxon>
        <taxon>Spermatophyta</taxon>
        <taxon>Magnoliopsida</taxon>
        <taxon>eudicotyledons</taxon>
        <taxon>Gunneridae</taxon>
        <taxon>Pentapetalae</taxon>
        <taxon>rosids</taxon>
        <taxon>fabids</taxon>
        <taxon>Malpighiales</taxon>
        <taxon>Passifloraceae</taxon>
        <taxon>Turnera</taxon>
    </lineage>
</organism>
<dbReference type="EMBL" id="JAKUCV010005226">
    <property type="protein sequence ID" value="KAJ4832021.1"/>
    <property type="molecule type" value="Genomic_DNA"/>
</dbReference>
<evidence type="ECO:0000256" key="5">
    <source>
        <dbReference type="SAM" id="Phobius"/>
    </source>
</evidence>
<keyword evidence="2 4" id="KW-0863">Zinc-finger</keyword>
<dbReference type="Gene3D" id="3.30.40.10">
    <property type="entry name" value="Zinc/RING finger domain, C3HC4 (zinc finger)"/>
    <property type="match status" value="1"/>
</dbReference>
<keyword evidence="3" id="KW-0862">Zinc</keyword>
<reference evidence="7" key="1">
    <citation type="submission" date="2022-02" db="EMBL/GenBank/DDBJ databases">
        <authorList>
            <person name="Henning P.M."/>
            <person name="McCubbin A.G."/>
            <person name="Shore J.S."/>
        </authorList>
    </citation>
    <scope>NUCLEOTIDE SEQUENCE</scope>
    <source>
        <strain evidence="7">F60SS</strain>
        <tissue evidence="7">Leaves</tissue>
    </source>
</reference>
<dbReference type="SMART" id="SM00184">
    <property type="entry name" value="RING"/>
    <property type="match status" value="1"/>
</dbReference>
<evidence type="ECO:0000256" key="4">
    <source>
        <dbReference type="PROSITE-ProRule" id="PRU00175"/>
    </source>
</evidence>
<accession>A0A9Q0J753</accession>
<name>A0A9Q0J753_9ROSI</name>
<dbReference type="PANTHER" id="PTHR45931:SF3">
    <property type="entry name" value="RING ZINC FINGER-CONTAINING PROTEIN"/>
    <property type="match status" value="1"/>
</dbReference>
<dbReference type="SUPFAM" id="SSF57850">
    <property type="entry name" value="RING/U-box"/>
    <property type="match status" value="1"/>
</dbReference>
<dbReference type="InterPro" id="IPR013083">
    <property type="entry name" value="Znf_RING/FYVE/PHD"/>
</dbReference>
<keyword evidence="8" id="KW-1185">Reference proteome</keyword>
<sequence>MSSSFKIPSRQGEDASTYVALAVLGLALLVSLAIYIFYIWLRVFLRRKPKTAISTIQGFRRVPFHRGDGGEFITDECTICLDEYEEGADVLVLPCKHEFHPACIERWMAKRHGACPVCMCIYK</sequence>
<dbReference type="Pfam" id="PF13639">
    <property type="entry name" value="zf-RING_2"/>
    <property type="match status" value="1"/>
</dbReference>
<dbReference type="GO" id="GO:0061630">
    <property type="term" value="F:ubiquitin protein ligase activity"/>
    <property type="evidence" value="ECO:0007669"/>
    <property type="project" value="TreeGrafter"/>
</dbReference>
<evidence type="ECO:0000313" key="8">
    <source>
        <dbReference type="Proteomes" id="UP001141552"/>
    </source>
</evidence>
<protein>
    <recommendedName>
        <fullName evidence="6">RING-type domain-containing protein</fullName>
    </recommendedName>
</protein>
<dbReference type="OrthoDB" id="8062037at2759"/>
<reference evidence="7" key="2">
    <citation type="journal article" date="2023" name="Plants (Basel)">
        <title>Annotation of the Turnera subulata (Passifloraceae) Draft Genome Reveals the S-Locus Evolved after the Divergence of Turneroideae from Passifloroideae in a Stepwise Manner.</title>
        <authorList>
            <person name="Henning P.M."/>
            <person name="Roalson E.H."/>
            <person name="Mir W."/>
            <person name="McCubbin A.G."/>
            <person name="Shore J.S."/>
        </authorList>
    </citation>
    <scope>NUCLEOTIDE SEQUENCE</scope>
    <source>
        <strain evidence="7">F60SS</strain>
    </source>
</reference>
<evidence type="ECO:0000256" key="3">
    <source>
        <dbReference type="ARBA" id="ARBA00022833"/>
    </source>
</evidence>
<evidence type="ECO:0000256" key="1">
    <source>
        <dbReference type="ARBA" id="ARBA00022723"/>
    </source>
</evidence>